<evidence type="ECO:0000313" key="2">
    <source>
        <dbReference type="EMBL" id="DBA00849.1"/>
    </source>
</evidence>
<sequence>MLTVAVLAVAVLRQRLEQQHHQHRQYRRSPSHPFQRSFVDST</sequence>
<reference evidence="2" key="1">
    <citation type="submission" date="2022-11" db="EMBL/GenBank/DDBJ databases">
        <authorList>
            <person name="Morgan W.R."/>
            <person name="Tartar A."/>
        </authorList>
    </citation>
    <scope>NUCLEOTIDE SEQUENCE</scope>
    <source>
        <strain evidence="2">ARSEF 373</strain>
    </source>
</reference>
<feature type="compositionally biased region" description="Basic residues" evidence="1">
    <location>
        <begin position="21"/>
        <end position="30"/>
    </location>
</feature>
<evidence type="ECO:0000256" key="1">
    <source>
        <dbReference type="SAM" id="MobiDB-lite"/>
    </source>
</evidence>
<dbReference type="Proteomes" id="UP001146120">
    <property type="component" value="Unassembled WGS sequence"/>
</dbReference>
<proteinExistence type="predicted"/>
<accession>A0AAV2Z447</accession>
<reference evidence="2" key="2">
    <citation type="journal article" date="2023" name="Microbiol Resour">
        <title>Decontamination and Annotation of the Draft Genome Sequence of the Oomycete Lagenidium giganteum ARSEF 373.</title>
        <authorList>
            <person name="Morgan W.R."/>
            <person name="Tartar A."/>
        </authorList>
    </citation>
    <scope>NUCLEOTIDE SEQUENCE</scope>
    <source>
        <strain evidence="2">ARSEF 373</strain>
    </source>
</reference>
<name>A0AAV2Z447_9STRA</name>
<gene>
    <name evidence="2" type="ORF">N0F65_008492</name>
</gene>
<dbReference type="AlphaFoldDB" id="A0AAV2Z447"/>
<dbReference type="EMBL" id="DAKRPA010000057">
    <property type="protein sequence ID" value="DBA00849.1"/>
    <property type="molecule type" value="Genomic_DNA"/>
</dbReference>
<organism evidence="2 3">
    <name type="scientific">Lagenidium giganteum</name>
    <dbReference type="NCBI Taxonomy" id="4803"/>
    <lineage>
        <taxon>Eukaryota</taxon>
        <taxon>Sar</taxon>
        <taxon>Stramenopiles</taxon>
        <taxon>Oomycota</taxon>
        <taxon>Peronosporomycetes</taxon>
        <taxon>Pythiales</taxon>
        <taxon>Pythiaceae</taxon>
    </lineage>
</organism>
<comment type="caution">
    <text evidence="2">The sequence shown here is derived from an EMBL/GenBank/DDBJ whole genome shotgun (WGS) entry which is preliminary data.</text>
</comment>
<evidence type="ECO:0000313" key="3">
    <source>
        <dbReference type="Proteomes" id="UP001146120"/>
    </source>
</evidence>
<keyword evidence="3" id="KW-1185">Reference proteome</keyword>
<feature type="compositionally biased region" description="Polar residues" evidence="1">
    <location>
        <begin position="32"/>
        <end position="42"/>
    </location>
</feature>
<feature type="region of interest" description="Disordered" evidence="1">
    <location>
        <begin position="18"/>
        <end position="42"/>
    </location>
</feature>
<protein>
    <submittedName>
        <fullName evidence="2">Uncharacterized protein</fullName>
    </submittedName>
</protein>